<keyword evidence="6 15" id="KW-0812">Transmembrane</keyword>
<feature type="domain" description="G-protein coupled receptors family 2 profile 2" evidence="19">
    <location>
        <begin position="2011"/>
        <end position="2259"/>
    </location>
</feature>
<reference evidence="20 21" key="1">
    <citation type="journal article" date="2023" name="BMC Biol.">
        <title>The compact genome of the sponge Oopsacas minuta (Hexactinellida) is lacking key metazoan core genes.</title>
        <authorList>
            <person name="Santini S."/>
            <person name="Schenkelaars Q."/>
            <person name="Jourda C."/>
            <person name="Duchesne M."/>
            <person name="Belahbib H."/>
            <person name="Rocher C."/>
            <person name="Selva M."/>
            <person name="Riesgo A."/>
            <person name="Vervoort M."/>
            <person name="Leys S.P."/>
            <person name="Kodjabachian L."/>
            <person name="Le Bivic A."/>
            <person name="Borchiellini C."/>
            <person name="Claverie J.M."/>
            <person name="Renard E."/>
        </authorList>
    </citation>
    <scope>NUCLEOTIDE SEQUENCE [LARGE SCALE GENOMIC DNA]</scope>
    <source>
        <strain evidence="20">SPO-2</strain>
    </source>
</reference>
<evidence type="ECO:0000256" key="2">
    <source>
        <dbReference type="ARBA" id="ARBA00004651"/>
    </source>
</evidence>
<feature type="chain" id="PRO_5043686799" evidence="16">
    <location>
        <begin position="23"/>
        <end position="2385"/>
    </location>
</feature>
<name>A0AAV7JCH0_9METZ</name>
<evidence type="ECO:0000256" key="16">
    <source>
        <dbReference type="SAM" id="SignalP"/>
    </source>
</evidence>
<dbReference type="PANTHER" id="PTHR12011:SF347">
    <property type="entry name" value="FI21270P1-RELATED"/>
    <property type="match status" value="1"/>
</dbReference>
<feature type="signal peptide" evidence="16">
    <location>
        <begin position="1"/>
        <end position="22"/>
    </location>
</feature>
<feature type="domain" description="EGF-like" evidence="17">
    <location>
        <begin position="1502"/>
        <end position="1543"/>
    </location>
</feature>
<evidence type="ECO:0000256" key="4">
    <source>
        <dbReference type="ARBA" id="ARBA00022525"/>
    </source>
</evidence>
<protein>
    <submittedName>
        <fullName evidence="20">Uncharacterized protein</fullName>
    </submittedName>
</protein>
<dbReference type="InterPro" id="IPR018097">
    <property type="entry name" value="EGF_Ca-bd_CS"/>
</dbReference>
<dbReference type="PROSITE" id="PS00010">
    <property type="entry name" value="ASX_HYDROXYL"/>
    <property type="match status" value="1"/>
</dbReference>
<evidence type="ECO:0000256" key="7">
    <source>
        <dbReference type="ARBA" id="ARBA00022729"/>
    </source>
</evidence>
<dbReference type="EMBL" id="JAKMXF010000354">
    <property type="protein sequence ID" value="KAI6646469.1"/>
    <property type="molecule type" value="Genomic_DNA"/>
</dbReference>
<dbReference type="SUPFAM" id="SSF57196">
    <property type="entry name" value="EGF/Laminin"/>
    <property type="match status" value="1"/>
</dbReference>
<evidence type="ECO:0000256" key="9">
    <source>
        <dbReference type="ARBA" id="ARBA00022989"/>
    </source>
</evidence>
<feature type="transmembrane region" description="Helical" evidence="15">
    <location>
        <begin position="2057"/>
        <end position="2077"/>
    </location>
</feature>
<feature type="transmembrane region" description="Helical" evidence="15">
    <location>
        <begin position="2164"/>
        <end position="2191"/>
    </location>
</feature>
<dbReference type="PROSITE" id="PS01186">
    <property type="entry name" value="EGF_2"/>
    <property type="match status" value="1"/>
</dbReference>
<comment type="subcellular location">
    <subcellularLocation>
        <location evidence="2">Cell membrane</location>
        <topology evidence="2">Multi-pass membrane protein</topology>
    </subcellularLocation>
    <subcellularLocation>
        <location evidence="1">Secreted</location>
    </subcellularLocation>
</comment>
<dbReference type="PANTHER" id="PTHR12011">
    <property type="entry name" value="ADHESION G-PROTEIN COUPLED RECEPTOR"/>
    <property type="match status" value="1"/>
</dbReference>
<feature type="disulfide bond" evidence="13">
    <location>
        <begin position="1612"/>
        <end position="1621"/>
    </location>
</feature>
<dbReference type="PROSITE" id="PS01187">
    <property type="entry name" value="EGF_CA"/>
    <property type="match status" value="1"/>
</dbReference>
<dbReference type="InterPro" id="IPR017981">
    <property type="entry name" value="GPCR_2-like_7TM"/>
</dbReference>
<evidence type="ECO:0000256" key="13">
    <source>
        <dbReference type="PROSITE-ProRule" id="PRU00076"/>
    </source>
</evidence>
<dbReference type="PROSITE" id="PS00022">
    <property type="entry name" value="EGF_1"/>
    <property type="match status" value="1"/>
</dbReference>
<evidence type="ECO:0000256" key="5">
    <source>
        <dbReference type="ARBA" id="ARBA00022536"/>
    </source>
</evidence>
<dbReference type="Gene3D" id="2.10.25.10">
    <property type="entry name" value="Laminin"/>
    <property type="match status" value="3"/>
</dbReference>
<dbReference type="InterPro" id="IPR000832">
    <property type="entry name" value="GPCR_2_secretin-like"/>
</dbReference>
<gene>
    <name evidence="20" type="ORF">LOD99_12590</name>
</gene>
<proteinExistence type="predicted"/>
<keyword evidence="4" id="KW-0964">Secreted</keyword>
<evidence type="ECO:0000256" key="10">
    <source>
        <dbReference type="ARBA" id="ARBA00023136"/>
    </source>
</evidence>
<feature type="transmembrane region" description="Helical" evidence="15">
    <location>
        <begin position="2203"/>
        <end position="2225"/>
    </location>
</feature>
<evidence type="ECO:0000256" key="8">
    <source>
        <dbReference type="ARBA" id="ARBA00022737"/>
    </source>
</evidence>
<dbReference type="InterPro" id="IPR000152">
    <property type="entry name" value="EGF-type_Asp/Asn_hydroxyl_site"/>
</dbReference>
<evidence type="ECO:0000259" key="18">
    <source>
        <dbReference type="PROSITE" id="PS50221"/>
    </source>
</evidence>
<feature type="transmembrane region" description="Helical" evidence="15">
    <location>
        <begin position="2013"/>
        <end position="2036"/>
    </location>
</feature>
<dbReference type="InterPro" id="IPR046338">
    <property type="entry name" value="GAIN_dom_sf"/>
</dbReference>
<feature type="region of interest" description="Disordered" evidence="14">
    <location>
        <begin position="2336"/>
        <end position="2367"/>
    </location>
</feature>
<dbReference type="SMART" id="SM00179">
    <property type="entry name" value="EGF_CA"/>
    <property type="match status" value="2"/>
</dbReference>
<keyword evidence="10 15" id="KW-0472">Membrane</keyword>
<evidence type="ECO:0000256" key="11">
    <source>
        <dbReference type="ARBA" id="ARBA00023157"/>
    </source>
</evidence>
<evidence type="ECO:0000256" key="1">
    <source>
        <dbReference type="ARBA" id="ARBA00004613"/>
    </source>
</evidence>
<dbReference type="InterPro" id="IPR001881">
    <property type="entry name" value="EGF-like_Ca-bd_dom"/>
</dbReference>
<dbReference type="GO" id="GO:0005886">
    <property type="term" value="C:plasma membrane"/>
    <property type="evidence" value="ECO:0007669"/>
    <property type="project" value="UniProtKB-SubCell"/>
</dbReference>
<feature type="disulfide bond" evidence="13">
    <location>
        <begin position="1512"/>
        <end position="1529"/>
    </location>
</feature>
<dbReference type="PROSITE" id="PS50221">
    <property type="entry name" value="GAIN_B"/>
    <property type="match status" value="1"/>
</dbReference>
<dbReference type="Gene3D" id="1.20.1070.10">
    <property type="entry name" value="Rhodopsin 7-helix transmembrane proteins"/>
    <property type="match status" value="1"/>
</dbReference>
<dbReference type="Gene3D" id="2.60.220.50">
    <property type="match status" value="1"/>
</dbReference>
<feature type="transmembrane region" description="Helical" evidence="15">
    <location>
        <begin position="2237"/>
        <end position="2257"/>
    </location>
</feature>
<evidence type="ECO:0000256" key="6">
    <source>
        <dbReference type="ARBA" id="ARBA00022692"/>
    </source>
</evidence>
<comment type="caution">
    <text evidence="20">The sequence shown here is derived from an EMBL/GenBank/DDBJ whole genome shotgun (WGS) entry which is preliminary data.</text>
</comment>
<keyword evidence="9 15" id="KW-1133">Transmembrane helix</keyword>
<evidence type="ECO:0000256" key="15">
    <source>
        <dbReference type="SAM" id="Phobius"/>
    </source>
</evidence>
<evidence type="ECO:0000259" key="17">
    <source>
        <dbReference type="PROSITE" id="PS50026"/>
    </source>
</evidence>
<dbReference type="InterPro" id="IPR049883">
    <property type="entry name" value="NOTCH1_EGF-like"/>
</dbReference>
<feature type="domain" description="GAIN-B" evidence="18">
    <location>
        <begin position="1811"/>
        <end position="2002"/>
    </location>
</feature>
<evidence type="ECO:0000256" key="3">
    <source>
        <dbReference type="ARBA" id="ARBA00022475"/>
    </source>
</evidence>
<dbReference type="GO" id="GO:0005509">
    <property type="term" value="F:calcium ion binding"/>
    <property type="evidence" value="ECO:0007669"/>
    <property type="project" value="InterPro"/>
</dbReference>
<dbReference type="GO" id="GO:0004930">
    <property type="term" value="F:G protein-coupled receptor activity"/>
    <property type="evidence" value="ECO:0007669"/>
    <property type="project" value="InterPro"/>
</dbReference>
<dbReference type="Pfam" id="PF00002">
    <property type="entry name" value="7tm_2"/>
    <property type="match status" value="1"/>
</dbReference>
<feature type="compositionally biased region" description="Polar residues" evidence="14">
    <location>
        <begin position="2351"/>
        <end position="2365"/>
    </location>
</feature>
<dbReference type="InterPro" id="IPR057244">
    <property type="entry name" value="GAIN_B"/>
</dbReference>
<accession>A0AAV7JCH0</accession>
<dbReference type="PROSITE" id="PS50026">
    <property type="entry name" value="EGF_3"/>
    <property type="match status" value="3"/>
</dbReference>
<organism evidence="20 21">
    <name type="scientific">Oopsacas minuta</name>
    <dbReference type="NCBI Taxonomy" id="111878"/>
    <lineage>
        <taxon>Eukaryota</taxon>
        <taxon>Metazoa</taxon>
        <taxon>Porifera</taxon>
        <taxon>Hexactinellida</taxon>
        <taxon>Hexasterophora</taxon>
        <taxon>Lyssacinosida</taxon>
        <taxon>Leucopsacidae</taxon>
        <taxon>Oopsacas</taxon>
    </lineage>
</organism>
<dbReference type="Pfam" id="PF07645">
    <property type="entry name" value="EGF_CA"/>
    <property type="match status" value="1"/>
</dbReference>
<feature type="domain" description="EGF-like" evidence="17">
    <location>
        <begin position="1584"/>
        <end position="1622"/>
    </location>
</feature>
<evidence type="ECO:0000313" key="21">
    <source>
        <dbReference type="Proteomes" id="UP001165289"/>
    </source>
</evidence>
<keyword evidence="8" id="KW-0677">Repeat</keyword>
<feature type="domain" description="EGF-like" evidence="17">
    <location>
        <begin position="1544"/>
        <end position="1581"/>
    </location>
</feature>
<keyword evidence="12" id="KW-0325">Glycoprotein</keyword>
<dbReference type="CDD" id="cd00054">
    <property type="entry name" value="EGF_CA"/>
    <property type="match status" value="3"/>
</dbReference>
<feature type="transmembrane region" description="Helical" evidence="15">
    <location>
        <begin position="2089"/>
        <end position="2110"/>
    </location>
</feature>
<keyword evidence="7 16" id="KW-0732">Signal</keyword>
<dbReference type="GO" id="GO:0005576">
    <property type="term" value="C:extracellular region"/>
    <property type="evidence" value="ECO:0007669"/>
    <property type="project" value="UniProtKB-SubCell"/>
</dbReference>
<dbReference type="InterPro" id="IPR000742">
    <property type="entry name" value="EGF"/>
</dbReference>
<feature type="transmembrane region" description="Helical" evidence="15">
    <location>
        <begin position="2122"/>
        <end position="2144"/>
    </location>
</feature>
<dbReference type="PROSITE" id="PS50261">
    <property type="entry name" value="G_PROTEIN_RECEP_F2_4"/>
    <property type="match status" value="1"/>
</dbReference>
<comment type="caution">
    <text evidence="13">Lacks conserved residue(s) required for the propagation of feature annotation.</text>
</comment>
<evidence type="ECO:0000259" key="19">
    <source>
        <dbReference type="PROSITE" id="PS50261"/>
    </source>
</evidence>
<dbReference type="Proteomes" id="UP001165289">
    <property type="component" value="Unassembled WGS sequence"/>
</dbReference>
<dbReference type="SMART" id="SM00181">
    <property type="entry name" value="EGF"/>
    <property type="match status" value="3"/>
</dbReference>
<evidence type="ECO:0000256" key="14">
    <source>
        <dbReference type="SAM" id="MobiDB-lite"/>
    </source>
</evidence>
<keyword evidence="11 13" id="KW-1015">Disulfide bond</keyword>
<keyword evidence="3" id="KW-1003">Cell membrane</keyword>
<dbReference type="FunFam" id="2.10.25.10:FF:000014">
    <property type="entry name" value="Latent-transforming growth factor beta-binding protein 3"/>
    <property type="match status" value="1"/>
</dbReference>
<dbReference type="GO" id="GO:0007166">
    <property type="term" value="P:cell surface receptor signaling pathway"/>
    <property type="evidence" value="ECO:0007669"/>
    <property type="project" value="InterPro"/>
</dbReference>
<keyword evidence="21" id="KW-1185">Reference proteome</keyword>
<evidence type="ECO:0000256" key="12">
    <source>
        <dbReference type="ARBA" id="ARBA00023180"/>
    </source>
</evidence>
<evidence type="ECO:0000313" key="20">
    <source>
        <dbReference type="EMBL" id="KAI6646469.1"/>
    </source>
</evidence>
<keyword evidence="5 13" id="KW-0245">EGF-like domain</keyword>
<sequence>MGTLIALFIFVVLSTSIRGPLAFDLLPSSIVNENTSLSFEGASISIILAFNESVNGLCFLGQDFTLSNDANFSSNCTFPSLSFIFEPVTSFVHTFILTPSNSTEIKLFISNNPSIECLTSSESTFLQISPILSVPIQLNVIPDTTPPLLTRVEIDLLLGTLMFIFNEPIILDSFNNSGSSIESADQSIQISNLTNGVFTIETGLASETYTILLTVTEVSVFNDICPCVLMLSGGSFSDVFGNYLSLTSDFLSIAVLKQFSLSDWGVNTLSVFVSPFGYEQANVFFSAPFNLRPSDSVYYQVFIYAKKVDYYHGSCEYPPGYAVQLNTMYFRLNINESLPCENSSDYLCYVTSDLSLLVDIFVGVDQFICIQTIYTDITILMDSCNSLLISEFYADFLRLTVFSNGFVEENYDNFILDNSSFPFAIGNRVLLSWITPDISFCEQHRMTIHYTESILGKFLHNIEIDSDTLCGGDFVYLYIPTPEFNELVYVYTDIRFISPSNLIPDNTCGYTRITLEAFGGFIQNIDIPVIRSISSFDENIAIDWSTIVVTPDDYFNVYIFPVYALRYNGSSCNNLDSETHAEEFSLFPTEYYNYGVNAPQQFDLSCPLISGASLPYQCYSLFSNHTQLIVPIDSTYAVGIIVEAVLLNAATGILTKVQSYPAIYSALDISFGRIEGLSYQEASWSSNLCLPISFTFFRVFENTLVLRSSVENFPFASLFFGNKIISCESTPTLLTVVPPAFDTYGYIFTDTVTTDGSTCLSGFESNQISRFGAFPSSTVLEFTYLNYNTISLSIAINGVFDQPATIYFLPYRVNQFQLNNITQCPNITNDTELINLTPSPIQFFSLVDMPLLPCENTSNYTCITVERTLNLVVNVLPGFDHAIRVNSSNSVRIFESALDGIPNLNDPDLINEQSLLYTSVQLISNTSVLVEWDTDFYCPPDSYIYLYWDQCNPSIEFPFITTPPPQLRRRRDTPLSPSYKIVILECVVGSYVINNLNYSNTYCIDAEIFFNSNTFISSCPTFQISFNEVTTPDFIQEVKILDFANVQVKWNIVPGVSSYTLMGIPTGVTAFTDQINSVYSTSLLPFPLDFTQSLEFPIETLYQYCLNGSAELTCSILTTTLDNAVLNIIPGYEYKFVVVYELQGATFYHTSDSVYPDDFILDLISISGFARTFFFQYDSQICTNGSRTVFHYSDDNVISKIFRVQSCFNSSALLEMPNNTDPVVLFIFPYQPIQFPGSNFVLNFFDPTHIAISTRGVFSFLPEAAAPFITDFLLPTNLSSNVYQVEWTSSPLIPIAQQFESYTLYALPSSTTFSMTEECPVFIFPGCFLGRPISPLITSGLQIDICPSDTSNFYFCEESSSSLEGSIELFPLLDYNFFVEAIYSGGLRAYRPEAGSRLSAIYTLLESLNLTYNVTSSSIQIYWDITSSFCVDSTISFTYSTQFDASIVVACQLGFYSIEPLQSLTEYEVYLYFNYDPTRLHPGPERCVRSNPQLAFNPLPITSSICSSQQPCGSLGMCSEGFSNNSFFCDCLSGYEFNGITCADINECSADPNPCTNSACVNTEGSYSCICFNGYTRINGQCVDIDECNLPDNCVNGICINLLPPENYVCDCDPFFGGRTCNISTISNSVCASFTESNEFGIDLTFPATPLDSDSIIPCTQLDSTLFGTISKRCNIAGIREETNYQNCLSASFLSLQNNGQGPFTPEESIIQSIQLASATSGVLYPGEIMQTVSSLEAIRDSLMNLTGNELINTLAQVQDNIVLIASNVFRSENRIAFLESPQTQTETEISSIVTTVEELGQLLGSVIPVNSSVLIEERNVALVVAVVSDPVDAVFIGPASIGDQSALSRGQASVSIPANVVRANDAGDGVEVSFSVFPSLSLLLGEVDAVVSRTARETSINDSIATAISNLNIFTRGIGMVEQLNEDILLSFGLLFDPPLLDNSIKFAISYSCVSTQSIEQGWITSGTTLSNSPQVLPGPAQCSVSHLTNFAVLVSAISLNLTPQENLAIEILSYLLGSLSIIFLLISVVSYIILWIRTRKLANSLFKKDATILHFNFAVALLLALLFFIFSAGAYSNRPICLALTIIQYYFWLSVFTASFSIGLYLFIKIFAWGVERRFWHYLVILSWSLPIPLLIITPSITHEYIIDDIDEVCWLSNEPRFVSLAFIIPMVIVTLANFVALVLTAIVLFKVSKGKGNLFVQLRSVLLATFILAPLLGLPWLFSVFASVPTPATAFIFTIVLGLQGVIFTILYPFRTPEIVMYVFLWKPVHQASSFPIASNTNPGSNPTSNKPPAALKFRINRKGHTESPSANQSSEANNFLAIQLEPVTIESSLRQAQSQNKKEKHNSQVITNPGYSTSISVPSPEIGGASMKIPYESLPID</sequence>